<feature type="domain" description="FAD/NAD(P)-binding" evidence="7">
    <location>
        <begin position="4"/>
        <end position="318"/>
    </location>
</feature>
<feature type="domain" description="Pyridine nucleotide-disulphide oxidoreductase dimerisation" evidence="6">
    <location>
        <begin position="338"/>
        <end position="440"/>
    </location>
</feature>
<keyword evidence="4" id="KW-0547">Nucleotide-binding</keyword>
<dbReference type="PIRSF" id="PIRSF000350">
    <property type="entry name" value="Mercury_reductase_MerA"/>
    <property type="match status" value="1"/>
</dbReference>
<keyword evidence="9" id="KW-1185">Reference proteome</keyword>
<dbReference type="AlphaFoldDB" id="A0A0E3ZVM1"/>
<evidence type="ECO:0000313" key="9">
    <source>
        <dbReference type="Proteomes" id="UP000033054"/>
    </source>
</evidence>
<dbReference type="PANTHER" id="PTHR43014">
    <property type="entry name" value="MERCURIC REDUCTASE"/>
    <property type="match status" value="1"/>
</dbReference>
<accession>A0A0E3ZVM1</accession>
<proteinExistence type="inferred from homology"/>
<dbReference type="PRINTS" id="PR00411">
    <property type="entry name" value="PNDRDTASEI"/>
</dbReference>
<protein>
    <submittedName>
        <fullName evidence="8">Pyridine nucleotide-disulfide oxidoreductase</fullName>
    </submittedName>
</protein>
<evidence type="ECO:0000256" key="5">
    <source>
        <dbReference type="PIRSR" id="PIRSR000350-4"/>
    </source>
</evidence>
<dbReference type="GO" id="GO:0000166">
    <property type="term" value="F:nucleotide binding"/>
    <property type="evidence" value="ECO:0007669"/>
    <property type="project" value="UniProtKB-KW"/>
</dbReference>
<gene>
    <name evidence="8" type="ORF">SD10_14230</name>
</gene>
<feature type="binding site" evidence="4">
    <location>
        <position position="302"/>
    </location>
    <ligand>
        <name>FAD</name>
        <dbReference type="ChEBI" id="CHEBI:57692"/>
    </ligand>
</feature>
<dbReference type="InterPro" id="IPR004099">
    <property type="entry name" value="Pyr_nucl-diS_OxRdtase_dimer"/>
</dbReference>
<dbReference type="RefSeq" id="WP_046574485.1">
    <property type="nucleotide sequence ID" value="NZ_CP010429.1"/>
</dbReference>
<comment type="cofactor">
    <cofactor evidence="4">
        <name>FAD</name>
        <dbReference type="ChEBI" id="CHEBI:57692"/>
    </cofactor>
    <text evidence="4">Binds 1 FAD per subunit.</text>
</comment>
<dbReference type="Gene3D" id="3.30.390.30">
    <property type="match status" value="1"/>
</dbReference>
<dbReference type="PANTHER" id="PTHR43014:SF5">
    <property type="entry name" value="GLUTATHIONE REDUCTASE (NADPH)"/>
    <property type="match status" value="1"/>
</dbReference>
<dbReference type="PRINTS" id="PR00368">
    <property type="entry name" value="FADPNR"/>
</dbReference>
<evidence type="ECO:0000256" key="1">
    <source>
        <dbReference type="ARBA" id="ARBA00007532"/>
    </source>
</evidence>
<keyword evidence="2" id="KW-0285">Flavoprotein</keyword>
<evidence type="ECO:0000256" key="3">
    <source>
        <dbReference type="ARBA" id="ARBA00022827"/>
    </source>
</evidence>
<dbReference type="OrthoDB" id="9800167at2"/>
<dbReference type="Pfam" id="PF02852">
    <property type="entry name" value="Pyr_redox_dim"/>
    <property type="match status" value="1"/>
</dbReference>
<dbReference type="GO" id="GO:0016491">
    <property type="term" value="F:oxidoreductase activity"/>
    <property type="evidence" value="ECO:0007669"/>
    <property type="project" value="InterPro"/>
</dbReference>
<dbReference type="PATRIC" id="fig|1379870.5.peg.3094"/>
<evidence type="ECO:0000256" key="2">
    <source>
        <dbReference type="ARBA" id="ARBA00022630"/>
    </source>
</evidence>
<dbReference type="SUPFAM" id="SSF51905">
    <property type="entry name" value="FAD/NAD(P)-binding domain"/>
    <property type="match status" value="1"/>
</dbReference>
<dbReference type="SUPFAM" id="SSF55424">
    <property type="entry name" value="FAD/NAD-linked reductases, dimerisation (C-terminal) domain"/>
    <property type="match status" value="1"/>
</dbReference>
<dbReference type="EMBL" id="CP010429">
    <property type="protein sequence ID" value="AKD55885.1"/>
    <property type="molecule type" value="Genomic_DNA"/>
</dbReference>
<name>A0A0E3ZVM1_9BACT</name>
<sequence length="449" mass="47853">MLVFDLIVIGTGSAGATVAQKAREAGKAVAIIDKLPFGGTCSQRGCDPKKVLVGAAEIIARSEQMIGKGVTHQPAIDWPELMTFKKTFTNPVPQRTEIKFADLGIQAFHGVASFSSANTVRVGEDELQADHIVLATGLEPKPLDIPGEELLIDSTGFLDLPQLPDKIVMVGGGYIAFEFAHIAARAGAQVTILHQGERPLEGFDADLVAVLVKAMESIGIRIMLNATVTAVSGKEDELTVAYTQEKKSHSVSTNLVVHAAGRVVNSAELGLETAGVEVGKKGVLVNEFLQSVSNSIVYACGDVADKGLPLTPLASYEGNIVIDNILNGNRQTYQDTPTPSAVYTLPTLASVGLTEEQAHAQGRKVKVTFQETSDWYSSRRINESFSAFKTLVDTETKEIVGAHLLGAGCDEVINLFTLAIKHRISAKDLGNTLFAYPTHGSDLSSMLPD</sequence>
<feature type="binding site" evidence="4">
    <location>
        <begin position="171"/>
        <end position="178"/>
    </location>
    <ligand>
        <name>NAD(+)</name>
        <dbReference type="ChEBI" id="CHEBI:57540"/>
    </ligand>
</feature>
<evidence type="ECO:0000259" key="7">
    <source>
        <dbReference type="Pfam" id="PF07992"/>
    </source>
</evidence>
<evidence type="ECO:0000256" key="4">
    <source>
        <dbReference type="PIRSR" id="PIRSR000350-3"/>
    </source>
</evidence>
<evidence type="ECO:0000259" key="6">
    <source>
        <dbReference type="Pfam" id="PF02852"/>
    </source>
</evidence>
<comment type="similarity">
    <text evidence="1">Belongs to the class-I pyridine nucleotide-disulfide oxidoreductase family.</text>
</comment>
<feature type="disulfide bond" description="Redox-active" evidence="5">
    <location>
        <begin position="41"/>
        <end position="46"/>
    </location>
</feature>
<dbReference type="InterPro" id="IPR016156">
    <property type="entry name" value="FAD/NAD-linked_Rdtase_dimer_sf"/>
</dbReference>
<dbReference type="InterPro" id="IPR001100">
    <property type="entry name" value="Pyr_nuc-diS_OxRdtase"/>
</dbReference>
<feature type="binding site" evidence="4">
    <location>
        <position position="50"/>
    </location>
    <ligand>
        <name>FAD</name>
        <dbReference type="ChEBI" id="CHEBI:57692"/>
    </ligand>
</feature>
<evidence type="ECO:0000313" key="8">
    <source>
        <dbReference type="EMBL" id="AKD55885.1"/>
    </source>
</evidence>
<dbReference type="HOGENOM" id="CLU_016755_2_0_10"/>
<keyword evidence="3 4" id="KW-0274">FAD</keyword>
<dbReference type="KEGG" id="srd:SD10_14230"/>
<feature type="binding site" evidence="4">
    <location>
        <position position="261"/>
    </location>
    <ligand>
        <name>NAD(+)</name>
        <dbReference type="ChEBI" id="CHEBI:57540"/>
    </ligand>
</feature>
<dbReference type="Proteomes" id="UP000033054">
    <property type="component" value="Chromosome"/>
</dbReference>
<reference evidence="8 9" key="1">
    <citation type="journal article" date="2014" name="Curr. Microbiol.">
        <title>Spirosoma radiotolerans sp. nov., a gamma-radiation-resistant bacterium isolated from gamma ray-irradiated soil.</title>
        <authorList>
            <person name="Lee J.J."/>
            <person name="Srinivasan S."/>
            <person name="Lim S."/>
            <person name="Joe M."/>
            <person name="Im S."/>
            <person name="Bae S.I."/>
            <person name="Park K.R."/>
            <person name="Han J.H."/>
            <person name="Park S.H."/>
            <person name="Joo B.M."/>
            <person name="Park S.J."/>
            <person name="Kim M.K."/>
        </authorList>
    </citation>
    <scope>NUCLEOTIDE SEQUENCE [LARGE SCALE GENOMIC DNA]</scope>
    <source>
        <strain evidence="8 9">DG5A</strain>
    </source>
</reference>
<organism evidence="8 9">
    <name type="scientific">Spirosoma radiotolerans</name>
    <dbReference type="NCBI Taxonomy" id="1379870"/>
    <lineage>
        <taxon>Bacteria</taxon>
        <taxon>Pseudomonadati</taxon>
        <taxon>Bacteroidota</taxon>
        <taxon>Cytophagia</taxon>
        <taxon>Cytophagales</taxon>
        <taxon>Cytophagaceae</taxon>
        <taxon>Spirosoma</taxon>
    </lineage>
</organism>
<dbReference type="InterPro" id="IPR036188">
    <property type="entry name" value="FAD/NAD-bd_sf"/>
</dbReference>
<keyword evidence="4" id="KW-0520">NAD</keyword>
<dbReference type="Pfam" id="PF07992">
    <property type="entry name" value="Pyr_redox_2"/>
    <property type="match status" value="1"/>
</dbReference>
<dbReference type="InterPro" id="IPR023753">
    <property type="entry name" value="FAD/NAD-binding_dom"/>
</dbReference>
<dbReference type="Gene3D" id="3.50.50.60">
    <property type="entry name" value="FAD/NAD(P)-binding domain"/>
    <property type="match status" value="2"/>
</dbReference>
<dbReference type="STRING" id="1379870.SD10_14230"/>